<dbReference type="InterPro" id="IPR005828">
    <property type="entry name" value="MFS_sugar_transport-like"/>
</dbReference>
<dbReference type="InterPro" id="IPR050360">
    <property type="entry name" value="MFS_Sugar_Transporters"/>
</dbReference>
<dbReference type="Gene3D" id="1.20.1250.20">
    <property type="entry name" value="MFS general substrate transporter like domains"/>
    <property type="match status" value="1"/>
</dbReference>
<evidence type="ECO:0000259" key="11">
    <source>
        <dbReference type="PROSITE" id="PS50850"/>
    </source>
</evidence>
<dbReference type="GO" id="GO:0016020">
    <property type="term" value="C:membrane"/>
    <property type="evidence" value="ECO:0007669"/>
    <property type="project" value="UniProtKB-SubCell"/>
</dbReference>
<dbReference type="NCBIfam" id="TIGR00879">
    <property type="entry name" value="SP"/>
    <property type="match status" value="1"/>
</dbReference>
<gene>
    <name evidence="12" type="ORF">KHLLAP_LOCUS7528</name>
</gene>
<dbReference type="PANTHER" id="PTHR48022:SF5">
    <property type="entry name" value="ALPHA-GLUCOSIDES PERMEASE MPH2-RELATED"/>
    <property type="match status" value="1"/>
</dbReference>
<dbReference type="InterPro" id="IPR003663">
    <property type="entry name" value="Sugar/inositol_transpt"/>
</dbReference>
<name>A0AAI8VMJ2_9PEZI</name>
<dbReference type="PANTHER" id="PTHR48022">
    <property type="entry name" value="PLASTIDIC GLUCOSE TRANSPORTER 4"/>
    <property type="match status" value="1"/>
</dbReference>
<evidence type="ECO:0000313" key="12">
    <source>
        <dbReference type="EMBL" id="CAJ2507060.1"/>
    </source>
</evidence>
<dbReference type="AlphaFoldDB" id="A0AAI8VMJ2"/>
<feature type="domain" description="Major facilitator superfamily (MFS) profile" evidence="11">
    <location>
        <begin position="64"/>
        <end position="521"/>
    </location>
</feature>
<protein>
    <submittedName>
        <fullName evidence="12">Uu.00g082460.m01.CDS01</fullName>
    </submittedName>
</protein>
<feature type="transmembrane region" description="Helical" evidence="10">
    <location>
        <begin position="494"/>
        <end position="515"/>
    </location>
</feature>
<feature type="region of interest" description="Disordered" evidence="9">
    <location>
        <begin position="561"/>
        <end position="582"/>
    </location>
</feature>
<evidence type="ECO:0000256" key="5">
    <source>
        <dbReference type="ARBA" id="ARBA00022989"/>
    </source>
</evidence>
<dbReference type="SUPFAM" id="SSF103473">
    <property type="entry name" value="MFS general substrate transporter"/>
    <property type="match status" value="1"/>
</dbReference>
<keyword evidence="6 10" id="KW-0472">Membrane</keyword>
<feature type="transmembrane region" description="Helical" evidence="10">
    <location>
        <begin position="61"/>
        <end position="88"/>
    </location>
</feature>
<feature type="transmembrane region" description="Helical" evidence="10">
    <location>
        <begin position="464"/>
        <end position="482"/>
    </location>
</feature>
<dbReference type="InterPro" id="IPR036259">
    <property type="entry name" value="MFS_trans_sf"/>
</dbReference>
<feature type="transmembrane region" description="Helical" evidence="10">
    <location>
        <begin position="397"/>
        <end position="420"/>
    </location>
</feature>
<dbReference type="InterPro" id="IPR020846">
    <property type="entry name" value="MFS_dom"/>
</dbReference>
<feature type="transmembrane region" description="Helical" evidence="10">
    <location>
        <begin position="426"/>
        <end position="452"/>
    </location>
</feature>
<evidence type="ECO:0000313" key="13">
    <source>
        <dbReference type="Proteomes" id="UP001295740"/>
    </source>
</evidence>
<dbReference type="Proteomes" id="UP001295740">
    <property type="component" value="Unassembled WGS sequence"/>
</dbReference>
<organism evidence="12 13">
    <name type="scientific">Anthostomella pinea</name>
    <dbReference type="NCBI Taxonomy" id="933095"/>
    <lineage>
        <taxon>Eukaryota</taxon>
        <taxon>Fungi</taxon>
        <taxon>Dikarya</taxon>
        <taxon>Ascomycota</taxon>
        <taxon>Pezizomycotina</taxon>
        <taxon>Sordariomycetes</taxon>
        <taxon>Xylariomycetidae</taxon>
        <taxon>Xylariales</taxon>
        <taxon>Xylariaceae</taxon>
        <taxon>Anthostomella</taxon>
    </lineage>
</organism>
<feature type="transmembrane region" description="Helical" evidence="10">
    <location>
        <begin position="368"/>
        <end position="388"/>
    </location>
</feature>
<keyword evidence="3 8" id="KW-0813">Transport</keyword>
<evidence type="ECO:0000256" key="9">
    <source>
        <dbReference type="SAM" id="MobiDB-lite"/>
    </source>
</evidence>
<evidence type="ECO:0000256" key="6">
    <source>
        <dbReference type="ARBA" id="ARBA00023136"/>
    </source>
</evidence>
<evidence type="ECO:0000256" key="8">
    <source>
        <dbReference type="RuleBase" id="RU003346"/>
    </source>
</evidence>
<dbReference type="GO" id="GO:0005351">
    <property type="term" value="F:carbohydrate:proton symporter activity"/>
    <property type="evidence" value="ECO:0007669"/>
    <property type="project" value="TreeGrafter"/>
</dbReference>
<keyword evidence="7" id="KW-0462">Maltose metabolism</keyword>
<comment type="similarity">
    <text evidence="2 8">Belongs to the major facilitator superfamily. Sugar transporter (TC 2.A.1.1) family.</text>
</comment>
<keyword evidence="5 10" id="KW-1133">Transmembrane helix</keyword>
<feature type="transmembrane region" description="Helical" evidence="10">
    <location>
        <begin position="141"/>
        <end position="160"/>
    </location>
</feature>
<dbReference type="PROSITE" id="PS00217">
    <property type="entry name" value="SUGAR_TRANSPORT_2"/>
    <property type="match status" value="1"/>
</dbReference>
<keyword evidence="4 10" id="KW-0812">Transmembrane</keyword>
<evidence type="ECO:0000256" key="7">
    <source>
        <dbReference type="ARBA" id="ARBA00026248"/>
    </source>
</evidence>
<accession>A0AAI8VMJ2</accession>
<dbReference type="EMBL" id="CAUWAG010000010">
    <property type="protein sequence ID" value="CAJ2507060.1"/>
    <property type="molecule type" value="Genomic_DNA"/>
</dbReference>
<evidence type="ECO:0000256" key="4">
    <source>
        <dbReference type="ARBA" id="ARBA00022692"/>
    </source>
</evidence>
<dbReference type="Pfam" id="PF00083">
    <property type="entry name" value="Sugar_tr"/>
    <property type="match status" value="1"/>
</dbReference>
<proteinExistence type="inferred from homology"/>
<comment type="caution">
    <text evidence="12">The sequence shown here is derived from an EMBL/GenBank/DDBJ whole genome shotgun (WGS) entry which is preliminary data.</text>
</comment>
<dbReference type="GO" id="GO:0000023">
    <property type="term" value="P:maltose metabolic process"/>
    <property type="evidence" value="ECO:0007669"/>
    <property type="project" value="UniProtKB-KW"/>
</dbReference>
<sequence length="582" mass="65290">MASNSTESNDPWQLPRLAHTNTRRISDQSEDLAGMTAGASAAAQAEKEMTLREALVSCRKAVLWSVLFTSSVIMEGFDLALLSGFYAYPQFLKAYGRKHPEIDKHELPPTWQTALSAGAMIGQIIGLSIAGLVAQRIGYKRTMIGALSLMIAFIFIPFFADSLEKLFVGEIMQGIPWGVFETMPAAYASEISPLALRPYITTWANMCWVLGQLIAAAVLRGFLHMENQWAYRIPFALQWVWPIPILALIFFAPESPWWLERNGQSDRAKLSFRRLTNYKTETIQNTMELIKHTIAIENRHHIPNDRQSPWLKIKSTLSTYVECFKGVDRRKTEITCLAWASQSLCGSNLMAFAPYFFTIAGLETAHAYTLQLGGMALGACGVVGAWFLMSRAGRRTIYVWGLFTLFFILLTIGLLGAFALKRDGAAWVIAILLLLYIVVYDLTVGPCCYCIVTEFPSTRLRAATVALARICYNVCGILSVTLNPRMLNTLGWNWGPKAALLWAGLCFLCWCWAFWRLPEPKGRNFGELDVMFQQKIKARDFKKQRVDQFGFTAMDVKRSEAKRSNHVETPSGGTIQEEATSV</sequence>
<feature type="compositionally biased region" description="Polar residues" evidence="9">
    <location>
        <begin position="567"/>
        <end position="582"/>
    </location>
</feature>
<comment type="subcellular location">
    <subcellularLocation>
        <location evidence="1">Membrane</location>
        <topology evidence="1">Multi-pass membrane protein</topology>
    </subcellularLocation>
</comment>
<evidence type="ECO:0000256" key="1">
    <source>
        <dbReference type="ARBA" id="ARBA00004141"/>
    </source>
</evidence>
<dbReference type="FunFam" id="1.20.1250.20:FF:000078">
    <property type="entry name" value="MFS maltose transporter, putative"/>
    <property type="match status" value="1"/>
</dbReference>
<dbReference type="PROSITE" id="PS50850">
    <property type="entry name" value="MFS"/>
    <property type="match status" value="1"/>
</dbReference>
<feature type="transmembrane region" description="Helical" evidence="10">
    <location>
        <begin position="235"/>
        <end position="252"/>
    </location>
</feature>
<feature type="transmembrane region" description="Helical" evidence="10">
    <location>
        <begin position="114"/>
        <end position="134"/>
    </location>
</feature>
<feature type="transmembrane region" description="Helical" evidence="10">
    <location>
        <begin position="203"/>
        <end position="223"/>
    </location>
</feature>
<evidence type="ECO:0000256" key="3">
    <source>
        <dbReference type="ARBA" id="ARBA00022448"/>
    </source>
</evidence>
<evidence type="ECO:0000256" key="10">
    <source>
        <dbReference type="SAM" id="Phobius"/>
    </source>
</evidence>
<keyword evidence="13" id="KW-1185">Reference proteome</keyword>
<evidence type="ECO:0000256" key="2">
    <source>
        <dbReference type="ARBA" id="ARBA00010992"/>
    </source>
</evidence>
<reference evidence="12" key="1">
    <citation type="submission" date="2023-10" db="EMBL/GenBank/DDBJ databases">
        <authorList>
            <person name="Hackl T."/>
        </authorList>
    </citation>
    <scope>NUCLEOTIDE SEQUENCE</scope>
</reference>
<dbReference type="InterPro" id="IPR005829">
    <property type="entry name" value="Sugar_transporter_CS"/>
</dbReference>